<proteinExistence type="predicted"/>
<name>A0A0A9BIN6_ARUDO</name>
<dbReference type="AlphaFoldDB" id="A0A0A9BIN6"/>
<protein>
    <submittedName>
        <fullName evidence="1">Uncharacterized protein</fullName>
    </submittedName>
</protein>
<reference evidence="1" key="2">
    <citation type="journal article" date="2015" name="Data Brief">
        <title>Shoot transcriptome of the giant reed, Arundo donax.</title>
        <authorList>
            <person name="Barrero R.A."/>
            <person name="Guerrero F.D."/>
            <person name="Moolhuijzen P."/>
            <person name="Goolsby J.A."/>
            <person name="Tidwell J."/>
            <person name="Bellgard S.E."/>
            <person name="Bellgard M.I."/>
        </authorList>
    </citation>
    <scope>NUCLEOTIDE SEQUENCE</scope>
    <source>
        <tissue evidence="1">Shoot tissue taken approximately 20 cm above the soil surface</tissue>
    </source>
</reference>
<sequence>MRLVGSCCRIHKSWKLEASSLLGGVAGELQLASAAGSGPVHGPWLGQLARDTRVEGKIPVE</sequence>
<reference evidence="1" key="1">
    <citation type="submission" date="2014-09" db="EMBL/GenBank/DDBJ databases">
        <authorList>
            <person name="Magalhaes I.L.F."/>
            <person name="Oliveira U."/>
            <person name="Santos F.R."/>
            <person name="Vidigal T.H.D.A."/>
            <person name="Brescovit A.D."/>
            <person name="Santos A.J."/>
        </authorList>
    </citation>
    <scope>NUCLEOTIDE SEQUENCE</scope>
    <source>
        <tissue evidence="1">Shoot tissue taken approximately 20 cm above the soil surface</tissue>
    </source>
</reference>
<dbReference type="EMBL" id="GBRH01234659">
    <property type="protein sequence ID" value="JAD63236.1"/>
    <property type="molecule type" value="Transcribed_RNA"/>
</dbReference>
<evidence type="ECO:0000313" key="1">
    <source>
        <dbReference type="EMBL" id="JAD63236.1"/>
    </source>
</evidence>
<organism evidence="1">
    <name type="scientific">Arundo donax</name>
    <name type="common">Giant reed</name>
    <name type="synonym">Donax arundinaceus</name>
    <dbReference type="NCBI Taxonomy" id="35708"/>
    <lineage>
        <taxon>Eukaryota</taxon>
        <taxon>Viridiplantae</taxon>
        <taxon>Streptophyta</taxon>
        <taxon>Embryophyta</taxon>
        <taxon>Tracheophyta</taxon>
        <taxon>Spermatophyta</taxon>
        <taxon>Magnoliopsida</taxon>
        <taxon>Liliopsida</taxon>
        <taxon>Poales</taxon>
        <taxon>Poaceae</taxon>
        <taxon>PACMAD clade</taxon>
        <taxon>Arundinoideae</taxon>
        <taxon>Arundineae</taxon>
        <taxon>Arundo</taxon>
    </lineage>
</organism>
<accession>A0A0A9BIN6</accession>